<dbReference type="PANTHER" id="PTHR35807">
    <property type="entry name" value="TRANSCRIPTIONAL REGULATOR REDD-RELATED"/>
    <property type="match status" value="1"/>
</dbReference>
<accession>A0ABP7ACE9</accession>
<dbReference type="InterPro" id="IPR001867">
    <property type="entry name" value="OmpR/PhoB-type_DNA-bd"/>
</dbReference>
<dbReference type="Gene3D" id="3.40.50.300">
    <property type="entry name" value="P-loop containing nucleotide triphosphate hydrolases"/>
    <property type="match status" value="1"/>
</dbReference>
<dbReference type="InterPro" id="IPR036388">
    <property type="entry name" value="WH-like_DNA-bd_sf"/>
</dbReference>
<keyword evidence="9" id="KW-1185">Reference proteome</keyword>
<evidence type="ECO:0000256" key="1">
    <source>
        <dbReference type="ARBA" id="ARBA00005820"/>
    </source>
</evidence>
<comment type="similarity">
    <text evidence="1">Belongs to the AfsR/DnrI/RedD regulatory family.</text>
</comment>
<dbReference type="Gene3D" id="1.25.40.10">
    <property type="entry name" value="Tetratricopeptide repeat domain"/>
    <property type="match status" value="3"/>
</dbReference>
<evidence type="ECO:0000259" key="7">
    <source>
        <dbReference type="SMART" id="SM01043"/>
    </source>
</evidence>
<feature type="domain" description="OmpR/PhoB-type" evidence="6">
    <location>
        <begin position="16"/>
        <end position="88"/>
    </location>
</feature>
<dbReference type="RefSeq" id="WP_346128631.1">
    <property type="nucleotide sequence ID" value="NZ_BAABBE010000004.1"/>
</dbReference>
<evidence type="ECO:0000259" key="6">
    <source>
        <dbReference type="SMART" id="SM00862"/>
    </source>
</evidence>
<dbReference type="Gene3D" id="1.10.10.10">
    <property type="entry name" value="Winged helix-like DNA-binding domain superfamily/Winged helix DNA-binding domain"/>
    <property type="match status" value="1"/>
</dbReference>
<dbReference type="InterPro" id="IPR019734">
    <property type="entry name" value="TPR_rpt"/>
</dbReference>
<protein>
    <submittedName>
        <fullName evidence="8">Tetratricopeptide repeat protein</fullName>
    </submittedName>
</protein>
<comment type="caution">
    <text evidence="8">The sequence shown here is derived from an EMBL/GenBank/DDBJ whole genome shotgun (WGS) entry which is preliminary data.</text>
</comment>
<dbReference type="CDD" id="cd15831">
    <property type="entry name" value="BTAD"/>
    <property type="match status" value="1"/>
</dbReference>
<keyword evidence="3" id="KW-0238">DNA-binding</keyword>
<reference evidence="9" key="1">
    <citation type="journal article" date="2019" name="Int. J. Syst. Evol. Microbiol.">
        <title>The Global Catalogue of Microorganisms (GCM) 10K type strain sequencing project: providing services to taxonomists for standard genome sequencing and annotation.</title>
        <authorList>
            <consortium name="The Broad Institute Genomics Platform"/>
            <consortium name="The Broad Institute Genome Sequencing Center for Infectious Disease"/>
            <person name="Wu L."/>
            <person name="Ma J."/>
        </authorList>
    </citation>
    <scope>NUCLEOTIDE SEQUENCE [LARGE SCALE GENOMIC DNA]</scope>
    <source>
        <strain evidence="9">JCM 17494</strain>
    </source>
</reference>
<dbReference type="Pfam" id="PF13374">
    <property type="entry name" value="TPR_10"/>
    <property type="match status" value="1"/>
</dbReference>
<evidence type="ECO:0000313" key="8">
    <source>
        <dbReference type="EMBL" id="GAA3629488.1"/>
    </source>
</evidence>
<dbReference type="PRINTS" id="PR00364">
    <property type="entry name" value="DISEASERSIST"/>
</dbReference>
<evidence type="ECO:0000256" key="3">
    <source>
        <dbReference type="ARBA" id="ARBA00023125"/>
    </source>
</evidence>
<organism evidence="8 9">
    <name type="scientific">Lentzea roselyniae</name>
    <dbReference type="NCBI Taxonomy" id="531940"/>
    <lineage>
        <taxon>Bacteria</taxon>
        <taxon>Bacillati</taxon>
        <taxon>Actinomycetota</taxon>
        <taxon>Actinomycetes</taxon>
        <taxon>Pseudonocardiales</taxon>
        <taxon>Pseudonocardiaceae</taxon>
        <taxon>Lentzea</taxon>
    </lineage>
</organism>
<dbReference type="Pfam" id="PF03704">
    <property type="entry name" value="BTAD"/>
    <property type="match status" value="1"/>
</dbReference>
<dbReference type="SUPFAM" id="SSF48452">
    <property type="entry name" value="TPR-like"/>
    <property type="match status" value="3"/>
</dbReference>
<dbReference type="EMBL" id="BAABBE010000004">
    <property type="protein sequence ID" value="GAA3629488.1"/>
    <property type="molecule type" value="Genomic_DNA"/>
</dbReference>
<keyword evidence="2" id="KW-0805">Transcription regulation</keyword>
<keyword evidence="4" id="KW-0804">Transcription</keyword>
<dbReference type="Pfam" id="PF13424">
    <property type="entry name" value="TPR_12"/>
    <property type="match status" value="3"/>
</dbReference>
<dbReference type="SUPFAM" id="SSF46894">
    <property type="entry name" value="C-terminal effector domain of the bipartite response regulators"/>
    <property type="match status" value="1"/>
</dbReference>
<dbReference type="PANTHER" id="PTHR35807:SF1">
    <property type="entry name" value="TRANSCRIPTIONAL REGULATOR REDD"/>
    <property type="match status" value="1"/>
</dbReference>
<dbReference type="SMART" id="SM00862">
    <property type="entry name" value="Trans_reg_C"/>
    <property type="match status" value="1"/>
</dbReference>
<dbReference type="InterPro" id="IPR027417">
    <property type="entry name" value="P-loop_NTPase"/>
</dbReference>
<dbReference type="SMART" id="SM00028">
    <property type="entry name" value="TPR"/>
    <property type="match status" value="7"/>
</dbReference>
<dbReference type="InterPro" id="IPR011990">
    <property type="entry name" value="TPR-like_helical_dom_sf"/>
</dbReference>
<feature type="repeat" description="TPR" evidence="5">
    <location>
        <begin position="943"/>
        <end position="976"/>
    </location>
</feature>
<dbReference type="SMART" id="SM01043">
    <property type="entry name" value="BTAD"/>
    <property type="match status" value="1"/>
</dbReference>
<dbReference type="PROSITE" id="PS50005">
    <property type="entry name" value="TPR"/>
    <property type="match status" value="2"/>
</dbReference>
<keyword evidence="5" id="KW-0802">TPR repeat</keyword>
<dbReference type="InterPro" id="IPR016032">
    <property type="entry name" value="Sig_transdc_resp-reg_C-effctor"/>
</dbReference>
<sequence>MEFRVMGPVEVRCDDRAEVLSGRLQRTLLGVLLARANQPVPVDVLTDALWGDQPGPRAPQKLQLHVHRLRGLLDTPDRLSFGETGYRLRAGQDEVDAGRFDALVKTGTATSEREPQRAIESLRAALALWRGEPFADVEVPVLADWARRLAERRLTAVEALYEAELACGLHEAVLGELTDLVREHPLRERLHELLMTGLYRAGRRSEALEAYRAARHALVSELGLEPGPELRELQRRILADDLPEPGPEPSADRRDVPAQLPVDVRGFVGREAELAELDGLPATVVITTLAGTAGVGKTALAVHWAHRVRARFTDGQLYVDLRGYGPDEPVSPADALAGFLRALGLDGAAIPEDLDERAARFRTLVDQRRILILLDNARTVDQVRPLLPAGSSCRTVVTSRDSLAGLVARYGAHRIDLDRLPAADAVELLHDLLGARADAEPEAVGALAERCARLPLALRIAAELVRSRPGQAIRELAGELADRQDALDLLAADDDPHTAVRAVFSWSYQRLDPAVARLFRLLGVHHGHDVDAHAMAAMAGSGLRETRRALDVLVRAHLVDQPSAGRYQPHDLLRAYAAELAEATDDATGRAAALTRLCDYYVGTASAAMDLIAPHEAKRRPKVASPGSESPVFGSYDAAFGWLDRERANLLATTQHGEPDHVVNVSDTVWRYLHIGGYRDDAFALHTRALHAAQALGDLAAEANARRVLGVAAHRVGLNVQAIDHLERALALYQQVGDQSLLAVTLSNLGAVTRRHGNLSDAADLIRRALALHEELGDKSQQAAATNNYALILHALGRYDEAFGLLEQSLAIARDNGDRNVEITVLCGMSEINTELGRAHQALDYARLALSVAQDAGHRPFQGTAIRMIGIALREGGEHEEAISHLDTALHIARTAGDTAQLIPALNGLAATHTSAGNPAKALSLYLEALTVEDGPRIFLENAHTYAGIGDAHAALGEHDQAAEHWQRALTIYRRLGTPQADVVAAKLAVSPSSTDGASRDCAPPRCG</sequence>
<dbReference type="Proteomes" id="UP001500711">
    <property type="component" value="Unassembled WGS sequence"/>
</dbReference>
<feature type="domain" description="Bacterial transcriptional activator" evidence="7">
    <location>
        <begin position="95"/>
        <end position="238"/>
    </location>
</feature>
<evidence type="ECO:0000256" key="5">
    <source>
        <dbReference type="PROSITE-ProRule" id="PRU00339"/>
    </source>
</evidence>
<evidence type="ECO:0000256" key="2">
    <source>
        <dbReference type="ARBA" id="ARBA00023015"/>
    </source>
</evidence>
<dbReference type="SUPFAM" id="SSF52540">
    <property type="entry name" value="P-loop containing nucleoside triphosphate hydrolases"/>
    <property type="match status" value="1"/>
</dbReference>
<gene>
    <name evidence="8" type="ORF">GCM10022267_15090</name>
</gene>
<evidence type="ECO:0000256" key="4">
    <source>
        <dbReference type="ARBA" id="ARBA00023163"/>
    </source>
</evidence>
<name>A0ABP7ACE9_9PSEU</name>
<evidence type="ECO:0000313" key="9">
    <source>
        <dbReference type="Proteomes" id="UP001500711"/>
    </source>
</evidence>
<dbReference type="InterPro" id="IPR051677">
    <property type="entry name" value="AfsR-DnrI-RedD_regulator"/>
</dbReference>
<proteinExistence type="inferred from homology"/>
<dbReference type="InterPro" id="IPR005158">
    <property type="entry name" value="BTAD"/>
</dbReference>
<feature type="repeat" description="TPR" evidence="5">
    <location>
        <begin position="743"/>
        <end position="776"/>
    </location>
</feature>